<evidence type="ECO:0000313" key="1">
    <source>
        <dbReference type="EMBL" id="GJD92774.1"/>
    </source>
</evidence>
<evidence type="ECO:0008006" key="3">
    <source>
        <dbReference type="Google" id="ProtNLM"/>
    </source>
</evidence>
<organism evidence="1 2">
    <name type="scientific">Methylobacterium hispanicum</name>
    <dbReference type="NCBI Taxonomy" id="270350"/>
    <lineage>
        <taxon>Bacteria</taxon>
        <taxon>Pseudomonadati</taxon>
        <taxon>Pseudomonadota</taxon>
        <taxon>Alphaproteobacteria</taxon>
        <taxon>Hyphomicrobiales</taxon>
        <taxon>Methylobacteriaceae</taxon>
        <taxon>Methylobacterium</taxon>
    </lineage>
</organism>
<reference evidence="1" key="1">
    <citation type="journal article" date="2016" name="Front. Microbiol.">
        <title>Genome Sequence of the Piezophilic, Mesophilic Sulfate-Reducing Bacterium Desulfovibrio indicus J2T.</title>
        <authorList>
            <person name="Cao J."/>
            <person name="Maignien L."/>
            <person name="Shao Z."/>
            <person name="Alain K."/>
            <person name="Jebbar M."/>
        </authorList>
    </citation>
    <scope>NUCLEOTIDE SEQUENCE</scope>
    <source>
        <strain evidence="1">DSM 16372</strain>
    </source>
</reference>
<dbReference type="EMBL" id="BPQO01000065">
    <property type="protein sequence ID" value="GJD92774.1"/>
    <property type="molecule type" value="Genomic_DNA"/>
</dbReference>
<dbReference type="PRINTS" id="PR00313">
    <property type="entry name" value="CABNDNGRPT"/>
</dbReference>
<comment type="caution">
    <text evidence="1">The sequence shown here is derived from an EMBL/GenBank/DDBJ whole genome shotgun (WGS) entry which is preliminary data.</text>
</comment>
<dbReference type="AlphaFoldDB" id="A0AAV4ZZC4"/>
<accession>A0AAV4ZZC4</accession>
<protein>
    <recommendedName>
        <fullName evidence="3">Calcium-binding protein</fullName>
    </recommendedName>
</protein>
<keyword evidence="2" id="KW-1185">Reference proteome</keyword>
<dbReference type="InterPro" id="IPR011049">
    <property type="entry name" value="Serralysin-like_metalloprot_C"/>
</dbReference>
<dbReference type="Proteomes" id="UP001055247">
    <property type="component" value="Unassembled WGS sequence"/>
</dbReference>
<name>A0AAV4ZZC4_9HYPH</name>
<sequence length="106" mass="11175">MALELFGTSGPDLFESGEEEERINIQGNGGDDVFNIKGDDDGINEFSVTAGSGNDALNVDYSNGTFDAGAGTDTLDLIEGRVTFLGGSGVDTLRVRGKTVWPERGR</sequence>
<reference evidence="1" key="2">
    <citation type="submission" date="2021-08" db="EMBL/GenBank/DDBJ databases">
        <authorList>
            <person name="Tani A."/>
            <person name="Ola A."/>
            <person name="Ogura Y."/>
            <person name="Katsura K."/>
            <person name="Hayashi T."/>
        </authorList>
    </citation>
    <scope>NUCLEOTIDE SEQUENCE</scope>
    <source>
        <strain evidence="1">DSM 16372</strain>
    </source>
</reference>
<dbReference type="RefSeq" id="WP_156453786.1">
    <property type="nucleotide sequence ID" value="NZ_BPQO01000065.1"/>
</dbReference>
<dbReference type="SUPFAM" id="SSF51120">
    <property type="entry name" value="beta-Roll"/>
    <property type="match status" value="1"/>
</dbReference>
<evidence type="ECO:0000313" key="2">
    <source>
        <dbReference type="Proteomes" id="UP001055247"/>
    </source>
</evidence>
<proteinExistence type="predicted"/>
<gene>
    <name evidence="1" type="ORF">BHAOGJBA_6332</name>
</gene>